<reference evidence="1 2" key="1">
    <citation type="submission" date="2016-04" db="EMBL/GenBank/DDBJ databases">
        <title>Draft genome sequence of Janthinobacterium psychrotolerans sp. nov., isolated from freshwater sediments in Denmark.</title>
        <authorList>
            <person name="Gong X."/>
            <person name="Skrivergaard S."/>
            <person name="Korsgaard B.S."/>
            <person name="Schreiber L."/>
            <person name="Marshall I.P."/>
            <person name="Finster K."/>
            <person name="Schramm A."/>
        </authorList>
    </citation>
    <scope>NUCLEOTIDE SEQUENCE [LARGE SCALE GENOMIC DNA]</scope>
    <source>
        <strain evidence="1 2">S3-2</strain>
    </source>
</reference>
<sequence>MAGCEWEYDHPYLNIYPLPLTFKFGDGVKIFAHTCKVKEVVLMTSQGTFTYSFR</sequence>
<keyword evidence="2" id="KW-1185">Reference proteome</keyword>
<protein>
    <submittedName>
        <fullName evidence="1">Uncharacterized protein</fullName>
    </submittedName>
</protein>
<gene>
    <name evidence="1" type="ORF">ASR47_10091</name>
</gene>
<dbReference type="Proteomes" id="UP000092713">
    <property type="component" value="Unassembled WGS sequence"/>
</dbReference>
<proteinExistence type="predicted"/>
<evidence type="ECO:0000313" key="2">
    <source>
        <dbReference type="Proteomes" id="UP000092713"/>
    </source>
</evidence>
<accession>A0A1A7C0B8</accession>
<organism evidence="1 2">
    <name type="scientific">Janthinobacterium psychrotolerans</name>
    <dbReference type="NCBI Taxonomy" id="1747903"/>
    <lineage>
        <taxon>Bacteria</taxon>
        <taxon>Pseudomonadati</taxon>
        <taxon>Pseudomonadota</taxon>
        <taxon>Betaproteobacteria</taxon>
        <taxon>Burkholderiales</taxon>
        <taxon>Oxalobacteraceae</taxon>
        <taxon>Janthinobacterium</taxon>
    </lineage>
</organism>
<dbReference type="AlphaFoldDB" id="A0A1A7C0B8"/>
<dbReference type="EMBL" id="LOCQ01000054">
    <property type="protein sequence ID" value="OBV39187.1"/>
    <property type="molecule type" value="Genomic_DNA"/>
</dbReference>
<comment type="caution">
    <text evidence="1">The sequence shown here is derived from an EMBL/GenBank/DDBJ whole genome shotgun (WGS) entry which is preliminary data.</text>
</comment>
<evidence type="ECO:0000313" key="1">
    <source>
        <dbReference type="EMBL" id="OBV39187.1"/>
    </source>
</evidence>
<name>A0A1A7C0B8_9BURK</name>